<protein>
    <submittedName>
        <fullName evidence="2">Uncharacterized protein</fullName>
    </submittedName>
</protein>
<feature type="signal peptide" evidence="1">
    <location>
        <begin position="1"/>
        <end position="20"/>
    </location>
</feature>
<dbReference type="EMBL" id="CP047166">
    <property type="protein sequence ID" value="QRF65973.1"/>
    <property type="molecule type" value="Genomic_DNA"/>
</dbReference>
<organism evidence="2 3">
    <name type="scientific">Ponticoccus alexandrii</name>
    <dbReference type="NCBI Taxonomy" id="1943633"/>
    <lineage>
        <taxon>Bacteria</taxon>
        <taxon>Pseudomonadati</taxon>
        <taxon>Pseudomonadota</taxon>
        <taxon>Alphaproteobacteria</taxon>
        <taxon>Rhodobacterales</taxon>
        <taxon>Roseobacteraceae</taxon>
        <taxon>Ponticoccus</taxon>
    </lineage>
</organism>
<dbReference type="Proteomes" id="UP000596387">
    <property type="component" value="Chromosome"/>
</dbReference>
<name>A0ABX7F624_9RHOB</name>
<evidence type="ECO:0000256" key="1">
    <source>
        <dbReference type="SAM" id="SignalP"/>
    </source>
</evidence>
<evidence type="ECO:0000313" key="2">
    <source>
        <dbReference type="EMBL" id="QRF65973.1"/>
    </source>
</evidence>
<gene>
    <name evidence="2" type="ORF">GQA70_06390</name>
</gene>
<reference evidence="2 3" key="1">
    <citation type="submission" date="2019-12" db="EMBL/GenBank/DDBJ databases">
        <title>Complete Genome Sequence of a Quorum-Sensing Bacterium,Rhodobacteraceae bacterium C31, Isolated from a marine microalgae symbiotic bacteria.</title>
        <authorList>
            <person name="Zhang Y."/>
        </authorList>
    </citation>
    <scope>NUCLEOTIDE SEQUENCE [LARGE SCALE GENOMIC DNA]</scope>
    <source>
        <strain evidence="2 3">C31</strain>
    </source>
</reference>
<proteinExistence type="predicted"/>
<sequence length="290" mass="31402">MPLRVLSVSLALLAPLPALAQGLSFDRTLALGATSLDRAQAVGMVDATLAVPLTRRVPLSFELGTYMIVLEGKRPHETYAALAWDDRFRLGVVRPAYDAVLPSVFERAAPLLAYERIEYSRSHATVEAMRATAVPFGLSAEGDRGPMRWWVSAHSDDKGGFDVFSAALSHEGAGWSLAAAVEAVREHDGPERVDSKIGGRVDLAPQVGAGVTWLMPDGNDRDDALALDLLWRATDRLDLSAFGEVTREGRDDAWGLAAEYRFRPETSAILSGTDSDTGGSAWHLSLNQRF</sequence>
<keyword evidence="1" id="KW-0732">Signal</keyword>
<dbReference type="RefSeq" id="WP_023851520.1">
    <property type="nucleotide sequence ID" value="NZ_CP047166.1"/>
</dbReference>
<feature type="chain" id="PRO_5047073800" evidence="1">
    <location>
        <begin position="21"/>
        <end position="290"/>
    </location>
</feature>
<accession>A0ABX7F624</accession>
<keyword evidence="3" id="KW-1185">Reference proteome</keyword>
<evidence type="ECO:0000313" key="3">
    <source>
        <dbReference type="Proteomes" id="UP000596387"/>
    </source>
</evidence>